<proteinExistence type="predicted"/>
<evidence type="ECO:0000313" key="3">
    <source>
        <dbReference type="Proteomes" id="UP000261948"/>
    </source>
</evidence>
<dbReference type="SUPFAM" id="SSF50475">
    <property type="entry name" value="FMN-binding split barrel"/>
    <property type="match status" value="1"/>
</dbReference>
<dbReference type="Pfam" id="PF01243">
    <property type="entry name" value="PNPOx_N"/>
    <property type="match status" value="1"/>
</dbReference>
<protein>
    <submittedName>
        <fullName evidence="2">Pyridoxamine 5'-phosphate oxidase family protein</fullName>
    </submittedName>
</protein>
<dbReference type="AlphaFoldDB" id="A0A373FJU0"/>
<keyword evidence="3" id="KW-1185">Reference proteome</keyword>
<evidence type="ECO:0000259" key="1">
    <source>
        <dbReference type="Pfam" id="PF01243"/>
    </source>
</evidence>
<dbReference type="InterPro" id="IPR012349">
    <property type="entry name" value="Split_barrel_FMN-bd"/>
</dbReference>
<reference evidence="2 3" key="1">
    <citation type="submission" date="2018-08" db="EMBL/GenBank/DDBJ databases">
        <title>Comamonas testosteroni strain SWCO2.</title>
        <authorList>
            <person name="Jiang N."/>
            <person name="Zhang X.Z."/>
        </authorList>
    </citation>
    <scope>NUCLEOTIDE SEQUENCE [LARGE SCALE GENOMIC DNA]</scope>
    <source>
        <strain evidence="2 3">SWCO2</strain>
    </source>
</reference>
<dbReference type="PANTHER" id="PTHR42815:SF2">
    <property type="entry name" value="FAD-BINDING, PUTATIVE (AFU_ORTHOLOGUE AFUA_6G07600)-RELATED"/>
    <property type="match status" value="1"/>
</dbReference>
<name>A0A373FJU0_COMTE</name>
<dbReference type="EMBL" id="QURR01000017">
    <property type="protein sequence ID" value="RGE43792.1"/>
    <property type="molecule type" value="Genomic_DNA"/>
</dbReference>
<organism evidence="2 3">
    <name type="scientific">Comamonas testosteroni</name>
    <name type="common">Pseudomonas testosteroni</name>
    <dbReference type="NCBI Taxonomy" id="285"/>
    <lineage>
        <taxon>Bacteria</taxon>
        <taxon>Pseudomonadati</taxon>
        <taxon>Pseudomonadota</taxon>
        <taxon>Betaproteobacteria</taxon>
        <taxon>Burkholderiales</taxon>
        <taxon>Comamonadaceae</taxon>
        <taxon>Comamonas</taxon>
    </lineage>
</organism>
<sequence>MIHTQEQLRQLYAAPAERALLKQQLELDRYCLRFIALSPFVVMATGGNSSNGALLDASPRGGKPGFVKAPDAQTLLIPDAGGNNRLDSLSNLIDDPRVGLLFFVPGFDETLRVNGKAQLRDEAHYTALFATDHFRPKLVIEVRVQEAYLHCAKALMRSRLWSAEAQVSRNVMPTLNQMIQSQMGMTSEPESQELMVARYSALIAAEQGKKN</sequence>
<dbReference type="OrthoDB" id="9796486at2"/>
<dbReference type="Gene3D" id="2.30.110.10">
    <property type="entry name" value="Electron Transport, Fmn-binding Protein, Chain A"/>
    <property type="match status" value="1"/>
</dbReference>
<feature type="domain" description="Pyridoxamine 5'-phosphate oxidase N-terminal" evidence="1">
    <location>
        <begin position="32"/>
        <end position="151"/>
    </location>
</feature>
<gene>
    <name evidence="2" type="ORF">DZC30_14385</name>
</gene>
<dbReference type="Proteomes" id="UP000261948">
    <property type="component" value="Unassembled WGS sequence"/>
</dbReference>
<dbReference type="InterPro" id="IPR024029">
    <property type="entry name" value="Pyridox_Oxase_FMN-dep"/>
</dbReference>
<evidence type="ECO:0000313" key="2">
    <source>
        <dbReference type="EMBL" id="RGE43792.1"/>
    </source>
</evidence>
<accession>A0A373FJU0</accession>
<dbReference type="NCBIfam" id="TIGR04025">
    <property type="entry name" value="PPOX_FMN_DR2398"/>
    <property type="match status" value="1"/>
</dbReference>
<dbReference type="InterPro" id="IPR011576">
    <property type="entry name" value="Pyridox_Oxase_N"/>
</dbReference>
<comment type="caution">
    <text evidence="2">The sequence shown here is derived from an EMBL/GenBank/DDBJ whole genome shotgun (WGS) entry which is preliminary data.</text>
</comment>
<dbReference type="PANTHER" id="PTHR42815">
    <property type="entry name" value="FAD-BINDING, PUTATIVE (AFU_ORTHOLOGUE AFUA_6G07600)-RELATED"/>
    <property type="match status" value="1"/>
</dbReference>